<evidence type="ECO:0000313" key="2">
    <source>
        <dbReference type="Proteomes" id="UP000622533"/>
    </source>
</evidence>
<reference evidence="1" key="1">
    <citation type="submission" date="2020-10" db="EMBL/GenBank/DDBJ databases">
        <authorList>
            <person name="Castelo-Branco R."/>
            <person name="Eusebio N."/>
            <person name="Adriana R."/>
            <person name="Vieira A."/>
            <person name="Brugerolle De Fraissinette N."/>
            <person name="Rezende De Castro R."/>
            <person name="Schneider M.P."/>
            <person name="Vasconcelos V."/>
            <person name="Leao P.N."/>
        </authorList>
    </citation>
    <scope>NUCLEOTIDE SEQUENCE</scope>
    <source>
        <strain evidence="1">LEGE 12446</strain>
    </source>
</reference>
<dbReference type="Pfam" id="PF00502">
    <property type="entry name" value="Phycobilisome"/>
    <property type="match status" value="1"/>
</dbReference>
<name>A0A8J7AEM3_DESMC</name>
<dbReference type="GO" id="GO:0030089">
    <property type="term" value="C:phycobilisome"/>
    <property type="evidence" value="ECO:0007669"/>
    <property type="project" value="InterPro"/>
</dbReference>
<sequence>MAQYSLQKLEKRVKEIISSIKNENNLSNKLKEDIIQLLNSFLKNANNAEKIIHSYKQSVDQSLNSRKEPPFSWNLENCSKQKKEVNFHKDLEQYLELIGYCVFCENFDLLDTWGIQQPFKPGFRLAKSIDCYLQQFHIWKNNPQVFAEHGISFSEVEPYIKQLIHKFEEKKINVI</sequence>
<organism evidence="1 2">
    <name type="scientific">Desmonostoc muscorum LEGE 12446</name>
    <dbReference type="NCBI Taxonomy" id="1828758"/>
    <lineage>
        <taxon>Bacteria</taxon>
        <taxon>Bacillati</taxon>
        <taxon>Cyanobacteriota</taxon>
        <taxon>Cyanophyceae</taxon>
        <taxon>Nostocales</taxon>
        <taxon>Nostocaceae</taxon>
        <taxon>Desmonostoc</taxon>
    </lineage>
</organism>
<dbReference type="InterPro" id="IPR012128">
    <property type="entry name" value="Phycobilisome_asu/bsu"/>
</dbReference>
<dbReference type="EMBL" id="JADEXS010000420">
    <property type="protein sequence ID" value="MBE9025468.1"/>
    <property type="molecule type" value="Genomic_DNA"/>
</dbReference>
<dbReference type="RefSeq" id="WP_193920518.1">
    <property type="nucleotide sequence ID" value="NZ_JADEXS020000001.1"/>
</dbReference>
<dbReference type="InterPro" id="IPR038719">
    <property type="entry name" value="Phycobilisome_asu/bsu_sf"/>
</dbReference>
<evidence type="ECO:0000313" key="1">
    <source>
        <dbReference type="EMBL" id="MBE9025468.1"/>
    </source>
</evidence>
<dbReference type="Gene3D" id="1.10.490.20">
    <property type="entry name" value="Phycocyanins"/>
    <property type="match status" value="1"/>
</dbReference>
<dbReference type="GO" id="GO:0015979">
    <property type="term" value="P:photosynthesis"/>
    <property type="evidence" value="ECO:0007669"/>
    <property type="project" value="InterPro"/>
</dbReference>
<gene>
    <name evidence="1" type="ORF">IQ276_24510</name>
</gene>
<keyword evidence="2" id="KW-1185">Reference proteome</keyword>
<dbReference type="AlphaFoldDB" id="A0A8J7AEM3"/>
<dbReference type="Proteomes" id="UP000622533">
    <property type="component" value="Unassembled WGS sequence"/>
</dbReference>
<accession>A0A8J7AEM3</accession>
<proteinExistence type="predicted"/>
<comment type="caution">
    <text evidence="1">The sequence shown here is derived from an EMBL/GenBank/DDBJ whole genome shotgun (WGS) entry which is preliminary data.</text>
</comment>
<protein>
    <submittedName>
        <fullName evidence="1">Uncharacterized protein</fullName>
    </submittedName>
</protein>